<feature type="signal peptide" evidence="2">
    <location>
        <begin position="1"/>
        <end position="24"/>
    </location>
</feature>
<dbReference type="SUPFAM" id="SSF56954">
    <property type="entry name" value="Outer membrane efflux proteins (OEP)"/>
    <property type="match status" value="1"/>
</dbReference>
<accession>F4GHH4</accession>
<name>F4GHH4_PARC1</name>
<evidence type="ECO:0000256" key="2">
    <source>
        <dbReference type="SAM" id="SignalP"/>
    </source>
</evidence>
<proteinExistence type="predicted"/>
<evidence type="ECO:0000313" key="4">
    <source>
        <dbReference type="Proteomes" id="UP000007939"/>
    </source>
</evidence>
<reference evidence="4" key="1">
    <citation type="submission" date="2011-04" db="EMBL/GenBank/DDBJ databases">
        <title>The complete genome of Spirochaeta coccoides DSM 17374.</title>
        <authorList>
            <person name="Lucas S."/>
            <person name="Copeland A."/>
            <person name="Lapidus A."/>
            <person name="Bruce D."/>
            <person name="Goodwin L."/>
            <person name="Pitluck S."/>
            <person name="Peters L."/>
            <person name="Kyrpides N."/>
            <person name="Mavromatis K."/>
            <person name="Pagani I."/>
            <person name="Ivanova N."/>
            <person name="Ovchinnikova G."/>
            <person name="Lu M."/>
            <person name="Detter J.C."/>
            <person name="Tapia R."/>
            <person name="Han C."/>
            <person name="Land M."/>
            <person name="Hauser L."/>
            <person name="Markowitz V."/>
            <person name="Cheng J.-F."/>
            <person name="Hugenholtz P."/>
            <person name="Woyke T."/>
            <person name="Wu D."/>
            <person name="Spring S."/>
            <person name="Schroeder M."/>
            <person name="Brambilla E."/>
            <person name="Klenk H.-P."/>
            <person name="Eisen J.A."/>
        </authorList>
    </citation>
    <scope>NUCLEOTIDE SEQUENCE [LARGE SCALE GENOMIC DNA]</scope>
    <source>
        <strain evidence="4">ATCC BAA-1237 / DSM 17374 / SPN1</strain>
    </source>
</reference>
<keyword evidence="1" id="KW-0175">Coiled coil</keyword>
<feature type="coiled-coil region" evidence="1">
    <location>
        <begin position="184"/>
        <end position="211"/>
    </location>
</feature>
<dbReference type="EMBL" id="CP002659">
    <property type="protein sequence ID" value="AEC02563.1"/>
    <property type="molecule type" value="Genomic_DNA"/>
</dbReference>
<evidence type="ECO:0000313" key="3">
    <source>
        <dbReference type="EMBL" id="AEC02563.1"/>
    </source>
</evidence>
<sequence length="485" mass="52808">MMRKKELVMVLVALCVSVSLPALDLSEIVDTSKKNSPLMQSYILQRDNSALSITKSDLGKQFQIQAGGGLTWTGRQDGPVTDTLYTISATPDVSVILPNEGDTTLRFSLGDSGARIERQEAGGTTANTYSMTPTLTASHTFNFGKTDDDKSDFLILQSTLLKDSSFISNELAFESDVYTKLIAILEAQKSLISIERQIESTEQAIENALKLGAMTKDSVSYKGQELTLLTLKNTRTATLSRLELAKEQYRVATGLVYDNVKNIPLPKLDFTPLTGGNTSVLLKQVAWQIAQEDYELEKTKTETSKLVLNGTGGVRVSKKDNEQTTYAGGQVFAGATLTQNNFSVYGQAGVSNLGTGTSATPTVTIGGTWRNQVTAESDQITLKQLENKVLIAQLDYNDAITSYTITAGNLQNSIASWKDKDAQIQIQSDYNLKSLDYSRNLLAVGLGTQDAVADAEILVRQDEYDQAISLLNGLVLENQIKTMLI</sequence>
<organism evidence="3 4">
    <name type="scientific">Parasphaerochaeta coccoides (strain ATCC BAA-1237 / DSM 17374 / SPN1)</name>
    <name type="common">Sphaerochaeta coccoides</name>
    <dbReference type="NCBI Taxonomy" id="760011"/>
    <lineage>
        <taxon>Bacteria</taxon>
        <taxon>Pseudomonadati</taxon>
        <taxon>Spirochaetota</taxon>
        <taxon>Spirochaetia</taxon>
        <taxon>Spirochaetales</taxon>
        <taxon>Sphaerochaetaceae</taxon>
        <taxon>Parasphaerochaeta</taxon>
    </lineage>
</organism>
<gene>
    <name evidence="3" type="ordered locus">Spico_1357</name>
</gene>
<dbReference type="HOGENOM" id="CLU_568477_0_0_12"/>
<evidence type="ECO:0000256" key="1">
    <source>
        <dbReference type="SAM" id="Coils"/>
    </source>
</evidence>
<evidence type="ECO:0008006" key="5">
    <source>
        <dbReference type="Google" id="ProtNLM"/>
    </source>
</evidence>
<dbReference type="Gene3D" id="1.20.1600.10">
    <property type="entry name" value="Outer membrane efflux proteins (OEP)"/>
    <property type="match status" value="1"/>
</dbReference>
<reference evidence="3 4" key="2">
    <citation type="journal article" date="2012" name="Stand. Genomic Sci.">
        <title>Complete genome sequence of the termite hindgut bacterium Spirochaeta coccoides type strain (SPN1(T)), reclassification in the genus Sphaerochaeta as Sphaerochaeta coccoides comb. nov. and emendations of the family Spirochaetaceae and the genus Sphaerochaeta.</title>
        <authorList>
            <person name="Abt B."/>
            <person name="Han C."/>
            <person name="Scheuner C."/>
            <person name="Lu M."/>
            <person name="Lapidus A."/>
            <person name="Nolan M."/>
            <person name="Lucas S."/>
            <person name="Hammon N."/>
            <person name="Deshpande S."/>
            <person name="Cheng J.F."/>
            <person name="Tapia R."/>
            <person name="Goodwin L.A."/>
            <person name="Pitluck S."/>
            <person name="Liolios K."/>
            <person name="Pagani I."/>
            <person name="Ivanova N."/>
            <person name="Mavromatis K."/>
            <person name="Mikhailova N."/>
            <person name="Huntemann M."/>
            <person name="Pati A."/>
            <person name="Chen A."/>
            <person name="Palaniappan K."/>
            <person name="Land M."/>
            <person name="Hauser L."/>
            <person name="Brambilla E.M."/>
            <person name="Rohde M."/>
            <person name="Spring S."/>
            <person name="Gronow S."/>
            <person name="Goker M."/>
            <person name="Woyke T."/>
            <person name="Bristow J."/>
            <person name="Eisen J.A."/>
            <person name="Markowitz V."/>
            <person name="Hugenholtz P."/>
            <person name="Kyrpides N.C."/>
            <person name="Klenk H.P."/>
            <person name="Detter J.C."/>
        </authorList>
    </citation>
    <scope>NUCLEOTIDE SEQUENCE [LARGE SCALE GENOMIC DNA]</scope>
    <source>
        <strain evidence="4">ATCC BAA-1237 / DSM 17374 / SPN1</strain>
    </source>
</reference>
<protein>
    <recommendedName>
        <fullName evidence="5">Outer membrane efflux protein</fullName>
    </recommendedName>
</protein>
<dbReference type="STRING" id="760011.Spico_1357"/>
<feature type="chain" id="PRO_5003308477" description="Outer membrane efflux protein" evidence="2">
    <location>
        <begin position="25"/>
        <end position="485"/>
    </location>
</feature>
<dbReference type="Proteomes" id="UP000007939">
    <property type="component" value="Chromosome"/>
</dbReference>
<keyword evidence="4" id="KW-1185">Reference proteome</keyword>
<keyword evidence="2" id="KW-0732">Signal</keyword>
<dbReference type="AlphaFoldDB" id="F4GHH4"/>
<dbReference type="KEGG" id="scc:Spico_1357"/>